<dbReference type="InterPro" id="IPR042188">
    <property type="entry name" value="MmgE/PrpD_sf_2"/>
</dbReference>
<dbReference type="Gene3D" id="1.10.4100.10">
    <property type="entry name" value="2-methylcitrate dehydratase PrpD"/>
    <property type="match status" value="1"/>
</dbReference>
<evidence type="ECO:0000259" key="3">
    <source>
        <dbReference type="Pfam" id="PF19305"/>
    </source>
</evidence>
<evidence type="ECO:0000256" key="1">
    <source>
        <dbReference type="ARBA" id="ARBA00006174"/>
    </source>
</evidence>
<dbReference type="PANTHER" id="PTHR16943">
    <property type="entry name" value="2-METHYLCITRATE DEHYDRATASE-RELATED"/>
    <property type="match status" value="1"/>
</dbReference>
<dbReference type="STRING" id="1108045.GORHZ_183_00110"/>
<dbReference type="InterPro" id="IPR036148">
    <property type="entry name" value="MmgE/PrpD_sf"/>
</dbReference>
<comment type="similarity">
    <text evidence="1">Belongs to the PrpD family.</text>
</comment>
<evidence type="ECO:0000259" key="2">
    <source>
        <dbReference type="Pfam" id="PF03972"/>
    </source>
</evidence>
<dbReference type="eggNOG" id="COG2079">
    <property type="taxonomic scope" value="Bacteria"/>
</dbReference>
<keyword evidence="5" id="KW-1185">Reference proteome</keyword>
<dbReference type="OrthoDB" id="9797528at2"/>
<feature type="domain" description="MmgE/PrpD N-terminal" evidence="2">
    <location>
        <begin position="7"/>
        <end position="244"/>
    </location>
</feature>
<dbReference type="InterPro" id="IPR045337">
    <property type="entry name" value="MmgE_PrpD_C"/>
</dbReference>
<protein>
    <recommendedName>
        <fullName evidence="6">2-methylcitrate dehydratase</fullName>
    </recommendedName>
</protein>
<dbReference type="GO" id="GO:0016829">
    <property type="term" value="F:lyase activity"/>
    <property type="evidence" value="ECO:0007669"/>
    <property type="project" value="InterPro"/>
</dbReference>
<dbReference type="Pfam" id="PF19305">
    <property type="entry name" value="MmgE_PrpD_C"/>
    <property type="match status" value="1"/>
</dbReference>
<dbReference type="Gene3D" id="3.30.1330.120">
    <property type="entry name" value="2-methylcitrate dehydratase PrpD"/>
    <property type="match status" value="1"/>
</dbReference>
<dbReference type="InterPro" id="IPR042183">
    <property type="entry name" value="MmgE/PrpD_sf_1"/>
</dbReference>
<name>K6WK64_9ACTN</name>
<dbReference type="PANTHER" id="PTHR16943:SF8">
    <property type="entry name" value="2-METHYLCITRATE DEHYDRATASE"/>
    <property type="match status" value="1"/>
</dbReference>
<reference evidence="4 5" key="1">
    <citation type="submission" date="2012-08" db="EMBL/GenBank/DDBJ databases">
        <title>Whole genome shotgun sequence of Gordonia rhizosphera NBRC 16068.</title>
        <authorList>
            <person name="Takarada H."/>
            <person name="Isaki S."/>
            <person name="Hosoyama A."/>
            <person name="Tsuchikane K."/>
            <person name="Katsumata H."/>
            <person name="Baba S."/>
            <person name="Ohji S."/>
            <person name="Yamazaki S."/>
            <person name="Fujita N."/>
        </authorList>
    </citation>
    <scope>NUCLEOTIDE SEQUENCE [LARGE SCALE GENOMIC DNA]</scope>
    <source>
        <strain evidence="4 5">NBRC 16068</strain>
    </source>
</reference>
<comment type="caution">
    <text evidence="4">The sequence shown here is derived from an EMBL/GenBank/DDBJ whole genome shotgun (WGS) entry which is preliminary data.</text>
</comment>
<dbReference type="Pfam" id="PF03972">
    <property type="entry name" value="MmgE_PrpD_N"/>
    <property type="match status" value="1"/>
</dbReference>
<gene>
    <name evidence="4" type="ORF">GORHZ_183_00110</name>
</gene>
<feature type="domain" description="MmgE/PrpD C-terminal" evidence="3">
    <location>
        <begin position="270"/>
        <end position="442"/>
    </location>
</feature>
<dbReference type="RefSeq" id="WP_006337157.1">
    <property type="nucleotide sequence ID" value="NZ_BAHC01000183.1"/>
</dbReference>
<dbReference type="EMBL" id="BAHC01000183">
    <property type="protein sequence ID" value="GAB92552.1"/>
    <property type="molecule type" value="Genomic_DNA"/>
</dbReference>
<evidence type="ECO:0008006" key="6">
    <source>
        <dbReference type="Google" id="ProtNLM"/>
    </source>
</evidence>
<evidence type="ECO:0000313" key="4">
    <source>
        <dbReference type="EMBL" id="GAB92552.1"/>
    </source>
</evidence>
<dbReference type="Proteomes" id="UP000008363">
    <property type="component" value="Unassembled WGS sequence"/>
</dbReference>
<sequence>MTSIEEAVAKLVVDLDYDQLTPEALDGTRRLMQDQLGLQVGCATLPWSQAVADLTRRTHAPGTARVALSGEAMSAGDAAFVNATFGHSFEYDDAHSASLSHPGSAVISAALAVGEEMGATMREVIEGIVAGYEVYTRIGTLASPDLLRRGFHPHAVLSPFGTAAVVAKMRGFDLPTTVDALAIAFSHCAGTTEYTSSGGSIKRVHSGIGARNGIRAAEMAEAGITGPSRFLSGAKGFFQTFVVKDHKPEDAERFSLTKPYEIADPLFKPYCCCGFNHAFIDGARQLRARAADIDHVDLGIRESGDVVVGNSNVNAYAPQQIEHLQYSLPFQFALSTLGKGNGYETHRQYMAGTLDLGPEGEIAQLAQRLRIHVAPELDRNYPTKMVADITATFTDGSTEHIFVEDSIGSAPNPMSQEDSDAKFRDLATTNLGAAQTEALLAAIKNTDPSVKAADLVALLVAN</sequence>
<dbReference type="AlphaFoldDB" id="K6WK64"/>
<dbReference type="InterPro" id="IPR005656">
    <property type="entry name" value="MmgE_PrpD"/>
</dbReference>
<organism evidence="4 5">
    <name type="scientific">Gordonia rhizosphera NBRC 16068</name>
    <dbReference type="NCBI Taxonomy" id="1108045"/>
    <lineage>
        <taxon>Bacteria</taxon>
        <taxon>Bacillati</taxon>
        <taxon>Actinomycetota</taxon>
        <taxon>Actinomycetes</taxon>
        <taxon>Mycobacteriales</taxon>
        <taxon>Gordoniaceae</taxon>
        <taxon>Gordonia</taxon>
    </lineage>
</organism>
<dbReference type="SUPFAM" id="SSF103378">
    <property type="entry name" value="2-methylcitrate dehydratase PrpD"/>
    <property type="match status" value="1"/>
</dbReference>
<accession>K6WK64</accession>
<dbReference type="InterPro" id="IPR045336">
    <property type="entry name" value="MmgE_PrpD_N"/>
</dbReference>
<proteinExistence type="inferred from homology"/>
<evidence type="ECO:0000313" key="5">
    <source>
        <dbReference type="Proteomes" id="UP000008363"/>
    </source>
</evidence>